<dbReference type="EMBL" id="JAPFRF010000010">
    <property type="protein sequence ID" value="KAJ7320016.1"/>
    <property type="molecule type" value="Genomic_DNA"/>
</dbReference>
<name>A0A9Q1AYL2_9SAUR</name>
<proteinExistence type="predicted"/>
<accession>A0A9Q1AYL2</accession>
<evidence type="ECO:0000313" key="1">
    <source>
        <dbReference type="EMBL" id="KAJ7320016.1"/>
    </source>
</evidence>
<comment type="caution">
    <text evidence="1">The sequence shown here is derived from an EMBL/GenBank/DDBJ whole genome shotgun (WGS) entry which is preliminary data.</text>
</comment>
<dbReference type="AlphaFoldDB" id="A0A9Q1AYL2"/>
<organism evidence="1 2">
    <name type="scientific">Phrynocephalus forsythii</name>
    <dbReference type="NCBI Taxonomy" id="171643"/>
    <lineage>
        <taxon>Eukaryota</taxon>
        <taxon>Metazoa</taxon>
        <taxon>Chordata</taxon>
        <taxon>Craniata</taxon>
        <taxon>Vertebrata</taxon>
        <taxon>Euteleostomi</taxon>
        <taxon>Lepidosauria</taxon>
        <taxon>Squamata</taxon>
        <taxon>Bifurcata</taxon>
        <taxon>Unidentata</taxon>
        <taxon>Episquamata</taxon>
        <taxon>Toxicofera</taxon>
        <taxon>Iguania</taxon>
        <taxon>Acrodonta</taxon>
        <taxon>Agamidae</taxon>
        <taxon>Agaminae</taxon>
        <taxon>Phrynocephalus</taxon>
    </lineage>
</organism>
<dbReference type="OrthoDB" id="10660550at2759"/>
<reference evidence="1" key="1">
    <citation type="journal article" date="2023" name="DNA Res.">
        <title>Chromosome-level genome assembly of Phrynocephalus forsythii using third-generation DNA sequencing and Hi-C analysis.</title>
        <authorList>
            <person name="Qi Y."/>
            <person name="Zhao W."/>
            <person name="Zhao Y."/>
            <person name="Niu C."/>
            <person name="Cao S."/>
            <person name="Zhang Y."/>
        </authorList>
    </citation>
    <scope>NUCLEOTIDE SEQUENCE</scope>
    <source>
        <tissue evidence="1">Muscle</tissue>
    </source>
</reference>
<evidence type="ECO:0000313" key="2">
    <source>
        <dbReference type="Proteomes" id="UP001142489"/>
    </source>
</evidence>
<protein>
    <submittedName>
        <fullName evidence="1">Uncharacterized protein</fullName>
    </submittedName>
</protein>
<keyword evidence="2" id="KW-1185">Reference proteome</keyword>
<gene>
    <name evidence="1" type="ORF">JRQ81_019527</name>
</gene>
<sequence length="203" mass="23442">MDWKNIKASKHTTSRLVMFRYLSRSPLVILTRFTINMEALLSSGIKKAKQIVKQRIEDTEYQTDLTSIQNMAVRSFVKNLMEPAKYLTALEAKGSRRAFTLARCLALPSAELEGKYKNTPFAERLCSCPLREIETIEHMFFTCPLYEAAHKEIIFPLMESIPRRSEGKRLEFLLSDADTKITCQVARFCVMILRLRKLNANQL</sequence>
<dbReference type="Proteomes" id="UP001142489">
    <property type="component" value="Unassembled WGS sequence"/>
</dbReference>